<keyword evidence="1" id="KW-1133">Transmembrane helix</keyword>
<dbReference type="RefSeq" id="WP_306038295.1">
    <property type="nucleotide sequence ID" value="NZ_CP132302.1"/>
</dbReference>
<dbReference type="AlphaFoldDB" id="A0AA50H963"/>
<proteinExistence type="predicted"/>
<dbReference type="Proteomes" id="UP001234585">
    <property type="component" value="Chromosome"/>
</dbReference>
<keyword evidence="1" id="KW-0472">Membrane</keyword>
<dbReference type="InterPro" id="IPR058159">
    <property type="entry name" value="Phage_holin_10"/>
</dbReference>
<evidence type="ECO:0000313" key="2">
    <source>
        <dbReference type="EMBL" id="WLR98644.1"/>
    </source>
</evidence>
<reference evidence="2 3" key="1">
    <citation type="submission" date="2023-08" db="EMBL/GenBank/DDBJ databases">
        <title>Pathogen: clinical or host-associated sample.</title>
        <authorList>
            <person name="Hergert J."/>
            <person name="Casey R."/>
            <person name="Wagner J."/>
            <person name="Young E.L."/>
            <person name="Oakeson K.F."/>
        </authorList>
    </citation>
    <scope>NUCLEOTIDE SEQUENCE [LARGE SCALE GENOMIC DNA]</scope>
    <source>
        <strain evidence="2 3">1760953</strain>
    </source>
</reference>
<sequence>MTVWLRILLYVVAGWLYGSGYIGDEVKELLTTDPAVAASIEAGISAAIASVPIAWWQWAKRKGWAT</sequence>
<evidence type="ECO:0000256" key="1">
    <source>
        <dbReference type="SAM" id="Phobius"/>
    </source>
</evidence>
<dbReference type="EMBL" id="CP132302">
    <property type="protein sequence ID" value="WLR98644.1"/>
    <property type="molecule type" value="Genomic_DNA"/>
</dbReference>
<keyword evidence="1" id="KW-0812">Transmembrane</keyword>
<feature type="transmembrane region" description="Helical" evidence="1">
    <location>
        <begin position="35"/>
        <end position="56"/>
    </location>
</feature>
<protein>
    <submittedName>
        <fullName evidence="2">Uncharacterized protein</fullName>
    </submittedName>
</protein>
<keyword evidence="3" id="KW-1185">Reference proteome</keyword>
<feature type="transmembrane region" description="Helical" evidence="1">
    <location>
        <begin position="7"/>
        <end position="23"/>
    </location>
</feature>
<organism evidence="2 3">
    <name type="scientific">Shinella sumterensis</name>
    <dbReference type="NCBI Taxonomy" id="1967501"/>
    <lineage>
        <taxon>Bacteria</taxon>
        <taxon>Pseudomonadati</taxon>
        <taxon>Pseudomonadota</taxon>
        <taxon>Alphaproteobacteria</taxon>
        <taxon>Hyphomicrobiales</taxon>
        <taxon>Rhizobiaceae</taxon>
        <taxon>Shinella</taxon>
    </lineage>
</organism>
<accession>A0AA50H963</accession>
<gene>
    <name evidence="2" type="ORF">Q9313_06330</name>
</gene>
<evidence type="ECO:0000313" key="3">
    <source>
        <dbReference type="Proteomes" id="UP001234585"/>
    </source>
</evidence>
<name>A0AA50H963_9HYPH</name>
<dbReference type="Pfam" id="PF23987">
    <property type="entry name" value="Phage_holin_10"/>
    <property type="match status" value="1"/>
</dbReference>